<feature type="domain" description="HTH gntR-type" evidence="4">
    <location>
        <begin position="8"/>
        <end position="75"/>
    </location>
</feature>
<dbReference type="InterPro" id="IPR008920">
    <property type="entry name" value="TF_FadR/GntR_C"/>
</dbReference>
<reference evidence="5 6" key="1">
    <citation type="submission" date="2021-12" db="EMBL/GenBank/DDBJ databases">
        <title>Genome sequence of Kibdelosporangium philippinense ATCC 49844.</title>
        <authorList>
            <person name="Fedorov E.A."/>
            <person name="Omeragic M."/>
            <person name="Shalygina K.F."/>
            <person name="Maclea K.S."/>
        </authorList>
    </citation>
    <scope>NUCLEOTIDE SEQUENCE [LARGE SCALE GENOMIC DNA]</scope>
    <source>
        <strain evidence="5 6">ATCC 49844</strain>
    </source>
</reference>
<evidence type="ECO:0000256" key="1">
    <source>
        <dbReference type="ARBA" id="ARBA00023015"/>
    </source>
</evidence>
<evidence type="ECO:0000259" key="4">
    <source>
        <dbReference type="PROSITE" id="PS50949"/>
    </source>
</evidence>
<dbReference type="RefSeq" id="WP_233723396.1">
    <property type="nucleotide sequence ID" value="NZ_JAJVCN010000001.1"/>
</dbReference>
<dbReference type="PANTHER" id="PTHR43537">
    <property type="entry name" value="TRANSCRIPTIONAL REGULATOR, GNTR FAMILY"/>
    <property type="match status" value="1"/>
</dbReference>
<dbReference type="SUPFAM" id="SSF48008">
    <property type="entry name" value="GntR ligand-binding domain-like"/>
    <property type="match status" value="1"/>
</dbReference>
<dbReference type="InterPro" id="IPR036390">
    <property type="entry name" value="WH_DNA-bd_sf"/>
</dbReference>
<dbReference type="SMART" id="SM00345">
    <property type="entry name" value="HTH_GNTR"/>
    <property type="match status" value="1"/>
</dbReference>
<protein>
    <submittedName>
        <fullName evidence="5">GntR family transcriptional regulator</fullName>
    </submittedName>
</protein>
<name>A0ABS8Z921_9PSEU</name>
<comment type="caution">
    <text evidence="5">The sequence shown here is derived from an EMBL/GenBank/DDBJ whole genome shotgun (WGS) entry which is preliminary data.</text>
</comment>
<dbReference type="EMBL" id="JAJVCN010000001">
    <property type="protein sequence ID" value="MCE7002352.1"/>
    <property type="molecule type" value="Genomic_DNA"/>
</dbReference>
<evidence type="ECO:0000313" key="6">
    <source>
        <dbReference type="Proteomes" id="UP001521150"/>
    </source>
</evidence>
<sequence length="219" mass="23578">MTSRLPRITLADQVRDFIVMEIARGALAPGASVRELEIAQRLGTSQTPVREAFRKLAAVGLLETRIHVGTRVRDFTAKDLSDAVPVRAALEGMAGRIVAELGIREDAELEAALAHMEAVAATGERLALAGASTAFHRRIITMAGNDSLRRAWESLGIEVMTVMALAHTTIDSPAVAHSHRPVLEALLSGDPDRAERELTEHQFAYIPSSMPADEGKNAS</sequence>
<dbReference type="SMART" id="SM00895">
    <property type="entry name" value="FCD"/>
    <property type="match status" value="1"/>
</dbReference>
<gene>
    <name evidence="5" type="ORF">LWC34_05830</name>
</gene>
<organism evidence="5 6">
    <name type="scientific">Kibdelosporangium philippinense</name>
    <dbReference type="NCBI Taxonomy" id="211113"/>
    <lineage>
        <taxon>Bacteria</taxon>
        <taxon>Bacillati</taxon>
        <taxon>Actinomycetota</taxon>
        <taxon>Actinomycetes</taxon>
        <taxon>Pseudonocardiales</taxon>
        <taxon>Pseudonocardiaceae</taxon>
        <taxon>Kibdelosporangium</taxon>
    </lineage>
</organism>
<keyword evidence="3" id="KW-0804">Transcription</keyword>
<dbReference type="PANTHER" id="PTHR43537:SF24">
    <property type="entry name" value="GLUCONATE OPERON TRANSCRIPTIONAL REPRESSOR"/>
    <property type="match status" value="1"/>
</dbReference>
<dbReference type="Proteomes" id="UP001521150">
    <property type="component" value="Unassembled WGS sequence"/>
</dbReference>
<dbReference type="PROSITE" id="PS50949">
    <property type="entry name" value="HTH_GNTR"/>
    <property type="match status" value="1"/>
</dbReference>
<keyword evidence="2" id="KW-0238">DNA-binding</keyword>
<dbReference type="Pfam" id="PF07729">
    <property type="entry name" value="FCD"/>
    <property type="match status" value="1"/>
</dbReference>
<evidence type="ECO:0000256" key="2">
    <source>
        <dbReference type="ARBA" id="ARBA00023125"/>
    </source>
</evidence>
<dbReference type="InterPro" id="IPR011711">
    <property type="entry name" value="GntR_C"/>
</dbReference>
<dbReference type="Pfam" id="PF00392">
    <property type="entry name" value="GntR"/>
    <property type="match status" value="1"/>
</dbReference>
<dbReference type="CDD" id="cd07377">
    <property type="entry name" value="WHTH_GntR"/>
    <property type="match status" value="1"/>
</dbReference>
<dbReference type="SUPFAM" id="SSF46785">
    <property type="entry name" value="Winged helix' DNA-binding domain"/>
    <property type="match status" value="1"/>
</dbReference>
<proteinExistence type="predicted"/>
<dbReference type="InterPro" id="IPR000524">
    <property type="entry name" value="Tscrpt_reg_HTH_GntR"/>
</dbReference>
<dbReference type="InterPro" id="IPR036388">
    <property type="entry name" value="WH-like_DNA-bd_sf"/>
</dbReference>
<evidence type="ECO:0000256" key="3">
    <source>
        <dbReference type="ARBA" id="ARBA00023163"/>
    </source>
</evidence>
<keyword evidence="1" id="KW-0805">Transcription regulation</keyword>
<keyword evidence="6" id="KW-1185">Reference proteome</keyword>
<dbReference type="Gene3D" id="1.20.120.530">
    <property type="entry name" value="GntR ligand-binding domain-like"/>
    <property type="match status" value="1"/>
</dbReference>
<accession>A0ABS8Z921</accession>
<evidence type="ECO:0000313" key="5">
    <source>
        <dbReference type="EMBL" id="MCE7002352.1"/>
    </source>
</evidence>
<dbReference type="Gene3D" id="1.10.10.10">
    <property type="entry name" value="Winged helix-like DNA-binding domain superfamily/Winged helix DNA-binding domain"/>
    <property type="match status" value="1"/>
</dbReference>